<feature type="region of interest" description="Disordered" evidence="2">
    <location>
        <begin position="337"/>
        <end position="368"/>
    </location>
</feature>
<proteinExistence type="predicted"/>
<feature type="domain" description="DUF5667" evidence="3">
    <location>
        <begin position="83"/>
        <end position="193"/>
    </location>
</feature>
<accession>A0A2H0ULU6</accession>
<dbReference type="AlphaFoldDB" id="A0A2H0ULU6"/>
<sequence>MNKQLKKILKKSRQINLTRQEKEAGKAVLAAHMRANPVRENTSGRLWILQRLFINQYLAKTMPIAVLLIIALSGGASLAAQGTEPGDALYPVKVSVNEQVRGWFTFSDEAKAELMTDLALSRLEEAEILATEGKLDSKTQAKLEQRFAQKIEAARSAMARLTANGKVDAATAITANFEAELAAHEQVLAHLGQNQGNHSLAARVSNQIAGTAALPSEVAMDDASTMMVEQESTTSGVSPAGHVISAAEGKIKAAGNKIEEVEKLLDRKNEKLSAELKFSVENRLKVAKELHTEARAQFAADVYGEAFTLAQEAHRVAQEAKIILVIQNETKIDINLPEAGRLPDMPTVDGRRVQPSPPDADTGSGVSGQVQGAVNAQINL</sequence>
<comment type="caution">
    <text evidence="4">The sequence shown here is derived from an EMBL/GenBank/DDBJ whole genome shotgun (WGS) entry which is preliminary data.</text>
</comment>
<evidence type="ECO:0000256" key="2">
    <source>
        <dbReference type="SAM" id="MobiDB-lite"/>
    </source>
</evidence>
<gene>
    <name evidence="4" type="ORF">COU11_00860</name>
</gene>
<evidence type="ECO:0000256" key="1">
    <source>
        <dbReference type="SAM" id="Coils"/>
    </source>
</evidence>
<organism evidence="4 5">
    <name type="scientific">Candidatus Harrisonbacteria bacterium CG10_big_fil_rev_8_21_14_0_10_49_15</name>
    <dbReference type="NCBI Taxonomy" id="1974587"/>
    <lineage>
        <taxon>Bacteria</taxon>
        <taxon>Candidatus Harrisoniibacteriota</taxon>
    </lineage>
</organism>
<dbReference type="EMBL" id="PFBD01000007">
    <property type="protein sequence ID" value="PIR87363.1"/>
    <property type="molecule type" value="Genomic_DNA"/>
</dbReference>
<protein>
    <recommendedName>
        <fullName evidence="3">DUF5667 domain-containing protein</fullName>
    </recommendedName>
</protein>
<name>A0A2H0ULU6_9BACT</name>
<evidence type="ECO:0000259" key="3">
    <source>
        <dbReference type="Pfam" id="PF18915"/>
    </source>
</evidence>
<evidence type="ECO:0000313" key="4">
    <source>
        <dbReference type="EMBL" id="PIR87363.1"/>
    </source>
</evidence>
<dbReference type="Proteomes" id="UP000229526">
    <property type="component" value="Unassembled WGS sequence"/>
</dbReference>
<reference evidence="5" key="1">
    <citation type="submission" date="2017-09" db="EMBL/GenBank/DDBJ databases">
        <title>Depth-based differentiation of microbial function through sediment-hosted aquifers and enrichment of novel symbionts in the deep terrestrial subsurface.</title>
        <authorList>
            <person name="Probst A.J."/>
            <person name="Ladd B."/>
            <person name="Jarett J.K."/>
            <person name="Geller-Mcgrath D.E."/>
            <person name="Sieber C.M.K."/>
            <person name="Emerson J.B."/>
            <person name="Anantharaman K."/>
            <person name="Thomas B.C."/>
            <person name="Malmstrom R."/>
            <person name="Stieglmeier M."/>
            <person name="Klingl A."/>
            <person name="Woyke T."/>
            <person name="Ryan C.M."/>
            <person name="Banfield J.F."/>
        </authorList>
    </citation>
    <scope>NUCLEOTIDE SEQUENCE [LARGE SCALE GENOMIC DNA]</scope>
</reference>
<evidence type="ECO:0000313" key="5">
    <source>
        <dbReference type="Proteomes" id="UP000229526"/>
    </source>
</evidence>
<keyword evidence="1" id="KW-0175">Coiled coil</keyword>
<dbReference type="Pfam" id="PF18915">
    <property type="entry name" value="DUF5667"/>
    <property type="match status" value="1"/>
</dbReference>
<dbReference type="InterPro" id="IPR043725">
    <property type="entry name" value="DUF5667"/>
</dbReference>
<feature type="coiled-coil region" evidence="1">
    <location>
        <begin position="244"/>
        <end position="271"/>
    </location>
</feature>